<dbReference type="GO" id="GO:0006310">
    <property type="term" value="P:DNA recombination"/>
    <property type="evidence" value="ECO:0007669"/>
    <property type="project" value="UniProtKB-KW"/>
</dbReference>
<evidence type="ECO:0000259" key="8">
    <source>
        <dbReference type="SMART" id="SM00382"/>
    </source>
</evidence>
<dbReference type="GO" id="GO:0043139">
    <property type="term" value="F:5'-3' DNA helicase activity"/>
    <property type="evidence" value="ECO:0007669"/>
    <property type="project" value="UniProtKB-EC"/>
</dbReference>
<dbReference type="InterPro" id="IPR051055">
    <property type="entry name" value="PIF1_helicase"/>
</dbReference>
<dbReference type="Gene3D" id="3.40.50.300">
    <property type="entry name" value="P-loop containing nucleotide triphosphate hydrolases"/>
    <property type="match status" value="1"/>
</dbReference>
<dbReference type="GO" id="GO:0005524">
    <property type="term" value="F:ATP binding"/>
    <property type="evidence" value="ECO:0007669"/>
    <property type="project" value="UniProtKB-KW"/>
</dbReference>
<keyword evidence="6" id="KW-0234">DNA repair</keyword>
<sequence length="638" mass="69244">MPTQVVALRRRAPSAPAGRRRGPPQRLPAAAHGGQNWSEEQRRALQCVQRGENVFVTGAAGTGKTEWLRYVLQEVLLPQTDPHYDRAKGVNHDQSSVAVTATTGVAARLLGGCTVHAFAGIGRGEGPVAQLLERVEAHKEVVASWQRCAVLIIDEIGMLPAHVFTRLDAVARHVRRELYIPDDTRGAGGKGQLCKDLPFGGIQLIVVGDFLQLPPVARGDEEVQAAFASPAWAACRFRAVELRRNVRFQPNVPFLTQAYAHMAEAGADADAAALVRDTELFAQCCEDVRHGRYTLLVDTVLSACLHRALATDEMEPTVILSRRKDVEAYNQRRLRALDAADYVRYVSEDYAMHPGEQLDKDLSLPEVLTLKVGAQVVLLAALPDCPAVANGSLGVVAGFVAQARGPALPRVRFHSGVEATVAQTRVEVLDRDGRVRLSRWQVPLQLAWALTVHRVQGMTLDLAQVQLDNSFFEAGQAYVALSRVRCAEDLSLTALDAAAVRAASPAVVAFYEGLFPPSAEQRRAAAARVAEEQRLLEARWAARGKAPAAAGRDGKRPRDGASGGGGRPAGKFAPRDVNTLPETAPRKDTVEPLEPPRGRPYAGRGGELRGRAVRPRALRHVRVGEHRDADAGQRLLFR</sequence>
<evidence type="ECO:0000256" key="4">
    <source>
        <dbReference type="ARBA" id="ARBA00023172"/>
    </source>
</evidence>
<dbReference type="CDD" id="cd18809">
    <property type="entry name" value="SF1_C_RecD"/>
    <property type="match status" value="1"/>
</dbReference>
<reference evidence="9 10" key="1">
    <citation type="journal article" date="2013" name="PLoS ONE">
        <title>Predicting the Proteins of Angomonas deanei, Strigomonas culicis and Their Respective Endosymbionts Reveals New Aspects of the Trypanosomatidae Family.</title>
        <authorList>
            <person name="Motta M.C."/>
            <person name="Martins A.C."/>
            <person name="de Souza S.S."/>
            <person name="Catta-Preta C.M."/>
            <person name="Silva R."/>
            <person name="Klein C.C."/>
            <person name="de Almeida L.G."/>
            <person name="de Lima Cunha O."/>
            <person name="Ciapina L.P."/>
            <person name="Brocchi M."/>
            <person name="Colabardini A.C."/>
            <person name="de Araujo Lima B."/>
            <person name="Machado C.R."/>
            <person name="de Almeida Soares C.M."/>
            <person name="Probst C.M."/>
            <person name="de Menezes C.B."/>
            <person name="Thompson C.E."/>
            <person name="Bartholomeu D.C."/>
            <person name="Gradia D.F."/>
            <person name="Pavoni D.P."/>
            <person name="Grisard E.C."/>
            <person name="Fantinatti-Garboggini F."/>
            <person name="Marchini F.K."/>
            <person name="Rodrigues-Luiz G.F."/>
            <person name="Wagner G."/>
            <person name="Goldman G.H."/>
            <person name="Fietto J.L."/>
            <person name="Elias M.C."/>
            <person name="Goldman M.H."/>
            <person name="Sagot M.F."/>
            <person name="Pereira M."/>
            <person name="Stoco P.H."/>
            <person name="de Mendonca-Neto R.P."/>
            <person name="Teixeira S.M."/>
            <person name="Maciel T.E."/>
            <person name="de Oliveira Mendes T.A."/>
            <person name="Urmenyi T.P."/>
            <person name="de Souza W."/>
            <person name="Schenkman S."/>
            <person name="de Vasconcelos A.T."/>
        </authorList>
    </citation>
    <scope>NUCLEOTIDE SEQUENCE [LARGE SCALE GENOMIC DNA]</scope>
</reference>
<keyword evidence="10" id="KW-1185">Reference proteome</keyword>
<protein>
    <recommendedName>
        <fullName evidence="6">ATP-dependent DNA helicase</fullName>
        <ecNumber evidence="6">5.6.2.3</ecNumber>
    </recommendedName>
</protein>
<dbReference type="AlphaFoldDB" id="S9V7I5"/>
<dbReference type="GO" id="GO:0016887">
    <property type="term" value="F:ATP hydrolysis activity"/>
    <property type="evidence" value="ECO:0007669"/>
    <property type="project" value="RHEA"/>
</dbReference>
<feature type="domain" description="AAA+ ATPase" evidence="8">
    <location>
        <begin position="50"/>
        <end position="184"/>
    </location>
</feature>
<feature type="region of interest" description="Disordered" evidence="7">
    <location>
        <begin position="546"/>
        <end position="638"/>
    </location>
</feature>
<keyword evidence="6" id="KW-0547">Nucleotide-binding</keyword>
<dbReference type="PANTHER" id="PTHR47642">
    <property type="entry name" value="ATP-DEPENDENT DNA HELICASE"/>
    <property type="match status" value="1"/>
</dbReference>
<dbReference type="CDD" id="cd18037">
    <property type="entry name" value="DEXSc_Pif1_like"/>
    <property type="match status" value="1"/>
</dbReference>
<dbReference type="SMART" id="SM00382">
    <property type="entry name" value="AAA"/>
    <property type="match status" value="1"/>
</dbReference>
<dbReference type="InterPro" id="IPR003593">
    <property type="entry name" value="AAA+_ATPase"/>
</dbReference>
<keyword evidence="6" id="KW-0227">DNA damage</keyword>
<dbReference type="InterPro" id="IPR010285">
    <property type="entry name" value="DNA_helicase_pif1-like_DEAD"/>
</dbReference>
<dbReference type="Proteomes" id="UP000015354">
    <property type="component" value="Unassembled WGS sequence"/>
</dbReference>
<dbReference type="SUPFAM" id="SSF52540">
    <property type="entry name" value="P-loop containing nucleoside triphosphate hydrolases"/>
    <property type="match status" value="2"/>
</dbReference>
<dbReference type="EMBL" id="ATMH01008043">
    <property type="protein sequence ID" value="EPY22916.1"/>
    <property type="molecule type" value="Genomic_DNA"/>
</dbReference>
<evidence type="ECO:0000313" key="9">
    <source>
        <dbReference type="EMBL" id="EPY22916.1"/>
    </source>
</evidence>
<comment type="subunit">
    <text evidence="3">Monomer.</text>
</comment>
<gene>
    <name evidence="9" type="ORF">STCU_08043</name>
</gene>
<evidence type="ECO:0000313" key="10">
    <source>
        <dbReference type="Proteomes" id="UP000015354"/>
    </source>
</evidence>
<accession>S9V7I5</accession>
<evidence type="ECO:0000256" key="3">
    <source>
        <dbReference type="ARBA" id="ARBA00011245"/>
    </source>
</evidence>
<evidence type="ECO:0000256" key="1">
    <source>
        <dbReference type="ARBA" id="ARBA00001946"/>
    </source>
</evidence>
<dbReference type="Pfam" id="PF05970">
    <property type="entry name" value="PIF1"/>
    <property type="match status" value="1"/>
</dbReference>
<evidence type="ECO:0000256" key="7">
    <source>
        <dbReference type="SAM" id="MobiDB-lite"/>
    </source>
</evidence>
<evidence type="ECO:0000256" key="5">
    <source>
        <dbReference type="ARBA" id="ARBA00048954"/>
    </source>
</evidence>
<feature type="compositionally biased region" description="Basic residues" evidence="7">
    <location>
        <begin position="8"/>
        <end position="23"/>
    </location>
</feature>
<name>S9V7I5_9TRYP</name>
<proteinExistence type="inferred from homology"/>
<feature type="region of interest" description="Disordered" evidence="7">
    <location>
        <begin position="1"/>
        <end position="38"/>
    </location>
</feature>
<evidence type="ECO:0000256" key="6">
    <source>
        <dbReference type="RuleBase" id="RU363044"/>
    </source>
</evidence>
<keyword evidence="6" id="KW-0067">ATP-binding</keyword>
<dbReference type="OrthoDB" id="278441at2759"/>
<dbReference type="InterPro" id="IPR027417">
    <property type="entry name" value="P-loop_NTPase"/>
</dbReference>
<dbReference type="EC" id="5.6.2.3" evidence="6"/>
<comment type="caution">
    <text evidence="9">The sequence shown here is derived from an EMBL/GenBank/DDBJ whole genome shotgun (WGS) entry which is preliminary data.</text>
</comment>
<dbReference type="GO" id="GO:0006281">
    <property type="term" value="P:DNA repair"/>
    <property type="evidence" value="ECO:0007669"/>
    <property type="project" value="UniProtKB-KW"/>
</dbReference>
<evidence type="ECO:0000256" key="2">
    <source>
        <dbReference type="ARBA" id="ARBA00009781"/>
    </source>
</evidence>
<keyword evidence="4 6" id="KW-0233">DNA recombination</keyword>
<feature type="compositionally biased region" description="Basic and acidic residues" evidence="7">
    <location>
        <begin position="584"/>
        <end position="597"/>
    </location>
</feature>
<comment type="catalytic activity">
    <reaction evidence="5 6">
        <text>ATP + H2O = ADP + phosphate + H(+)</text>
        <dbReference type="Rhea" id="RHEA:13065"/>
        <dbReference type="ChEBI" id="CHEBI:15377"/>
        <dbReference type="ChEBI" id="CHEBI:15378"/>
        <dbReference type="ChEBI" id="CHEBI:30616"/>
        <dbReference type="ChEBI" id="CHEBI:43474"/>
        <dbReference type="ChEBI" id="CHEBI:456216"/>
        <dbReference type="EC" id="5.6.2.3"/>
    </reaction>
</comment>
<keyword evidence="6" id="KW-0378">Hydrolase</keyword>
<dbReference type="PANTHER" id="PTHR47642:SF5">
    <property type="entry name" value="ATP-DEPENDENT DNA HELICASE"/>
    <property type="match status" value="1"/>
</dbReference>
<dbReference type="GO" id="GO:0000723">
    <property type="term" value="P:telomere maintenance"/>
    <property type="evidence" value="ECO:0007669"/>
    <property type="project" value="InterPro"/>
</dbReference>
<feature type="compositionally biased region" description="Basic residues" evidence="7">
    <location>
        <begin position="611"/>
        <end position="621"/>
    </location>
</feature>
<keyword evidence="6 9" id="KW-0347">Helicase</keyword>
<comment type="similarity">
    <text evidence="2">Belongs to the helicase family. PIF1 subfamily.</text>
</comment>
<feature type="compositionally biased region" description="Basic and acidic residues" evidence="7">
    <location>
        <begin position="622"/>
        <end position="631"/>
    </location>
</feature>
<organism evidence="9 10">
    <name type="scientific">Strigomonas culicis</name>
    <dbReference type="NCBI Taxonomy" id="28005"/>
    <lineage>
        <taxon>Eukaryota</taxon>
        <taxon>Discoba</taxon>
        <taxon>Euglenozoa</taxon>
        <taxon>Kinetoplastea</taxon>
        <taxon>Metakinetoplastina</taxon>
        <taxon>Trypanosomatida</taxon>
        <taxon>Trypanosomatidae</taxon>
        <taxon>Strigomonadinae</taxon>
        <taxon>Strigomonas</taxon>
    </lineage>
</organism>
<comment type="cofactor">
    <cofactor evidence="1 6">
        <name>Mg(2+)</name>
        <dbReference type="ChEBI" id="CHEBI:18420"/>
    </cofactor>
</comment>